<dbReference type="InterPro" id="IPR005162">
    <property type="entry name" value="Retrotrans_gag_dom"/>
</dbReference>
<reference evidence="4" key="1">
    <citation type="submission" date="2025-05" db="UniProtKB">
        <authorList>
            <consortium name="RefSeq"/>
        </authorList>
    </citation>
    <scope>NUCLEOTIDE SEQUENCE [LARGE SCALE GENOMIC DNA]</scope>
</reference>
<organism evidence="4 5">
    <name type="scientific">Dioscorea cayennensis subsp. rotundata</name>
    <name type="common">White Guinea yam</name>
    <name type="synonym">Dioscorea rotundata</name>
    <dbReference type="NCBI Taxonomy" id="55577"/>
    <lineage>
        <taxon>Eukaryota</taxon>
        <taxon>Viridiplantae</taxon>
        <taxon>Streptophyta</taxon>
        <taxon>Embryophyta</taxon>
        <taxon>Tracheophyta</taxon>
        <taxon>Spermatophyta</taxon>
        <taxon>Magnoliopsida</taxon>
        <taxon>Liliopsida</taxon>
        <taxon>Dioscoreales</taxon>
        <taxon>Dioscoreaceae</taxon>
        <taxon>Dioscorea</taxon>
    </lineage>
</organism>
<dbReference type="PANTHER" id="PTHR34482:SF36">
    <property type="entry name" value="RETROTRANSPOSON GAG DOMAIN-CONTAINING PROTEIN"/>
    <property type="match status" value="1"/>
</dbReference>
<dbReference type="GeneID" id="120257830"/>
<dbReference type="AlphaFoldDB" id="A0AB40B1S7"/>
<keyword evidence="4" id="KW-1185">Reference proteome</keyword>
<gene>
    <name evidence="5" type="primary">LOC120257830</name>
</gene>
<feature type="compositionally biased region" description="Basic and acidic residues" evidence="2">
    <location>
        <begin position="149"/>
        <end position="159"/>
    </location>
</feature>
<dbReference type="GO" id="GO:0008270">
    <property type="term" value="F:zinc ion binding"/>
    <property type="evidence" value="ECO:0007669"/>
    <property type="project" value="UniProtKB-KW"/>
</dbReference>
<name>A0AB40B1S7_DIOCR</name>
<evidence type="ECO:0000259" key="3">
    <source>
        <dbReference type="PROSITE" id="PS50158"/>
    </source>
</evidence>
<dbReference type="Pfam" id="PF08284">
    <property type="entry name" value="RVP_2"/>
    <property type="match status" value="1"/>
</dbReference>
<evidence type="ECO:0000256" key="1">
    <source>
        <dbReference type="PROSITE-ProRule" id="PRU00047"/>
    </source>
</evidence>
<dbReference type="PANTHER" id="PTHR34482">
    <property type="entry name" value="DNA DAMAGE-INDUCIBLE PROTEIN 1-LIKE"/>
    <property type="match status" value="1"/>
</dbReference>
<keyword evidence="1" id="KW-0862">Zinc</keyword>
<dbReference type="PROSITE" id="PS50158">
    <property type="entry name" value="ZF_CCHC"/>
    <property type="match status" value="1"/>
</dbReference>
<evidence type="ECO:0000256" key="2">
    <source>
        <dbReference type="SAM" id="MobiDB-lite"/>
    </source>
</evidence>
<evidence type="ECO:0000313" key="4">
    <source>
        <dbReference type="Proteomes" id="UP001515500"/>
    </source>
</evidence>
<dbReference type="Pfam" id="PF03732">
    <property type="entry name" value="Retrotrans_gag"/>
    <property type="match status" value="1"/>
</dbReference>
<feature type="domain" description="CCHC-type" evidence="3">
    <location>
        <begin position="230"/>
        <end position="245"/>
    </location>
</feature>
<dbReference type="Proteomes" id="UP001515500">
    <property type="component" value="Chromosome 1"/>
</dbReference>
<protein>
    <submittedName>
        <fullName evidence="5">Uncharacterized protein LOC120257830</fullName>
    </submittedName>
</protein>
<evidence type="ECO:0000313" key="5">
    <source>
        <dbReference type="RefSeq" id="XP_039121048.1"/>
    </source>
</evidence>
<dbReference type="RefSeq" id="XP_039121048.1">
    <property type="nucleotide sequence ID" value="XM_039265114.1"/>
</dbReference>
<reference evidence="5" key="2">
    <citation type="submission" date="2025-08" db="UniProtKB">
        <authorList>
            <consortium name="RefSeq"/>
        </authorList>
    </citation>
    <scope>IDENTIFICATION</scope>
</reference>
<feature type="region of interest" description="Disordered" evidence="2">
    <location>
        <begin position="149"/>
        <end position="184"/>
    </location>
</feature>
<dbReference type="InterPro" id="IPR001878">
    <property type="entry name" value="Znf_CCHC"/>
</dbReference>
<sequence>MEKAFAVMNCTPEEKLRFGIYMIEGPANDWYNGEIRIKQGKEFESWAELRKALFGKYFTRDKQRQLERQFIRLTQGNRSVDEYEVEFDRLSKYALKLVEDDQSRANRFEKGLHTHIRRGLAPLHLRTYAEVVGCAKSLDSVWKNTQEQKKSFQEKRGRNFDNQSTRPTRAGDRNHSNNRVQAESQIVKGPPEHRPRMLPPIPPPWTNQPSCATCGGAHRTIDCRWASGACYRCGSQGHCIAQCPQMLSKPQQTFSGQSSRKVGKPKTQGQVYPLTQEDAHAHASNAMVLGTLPVYSAYACDLFDSGDMHSFISSAFI</sequence>
<proteinExistence type="predicted"/>
<dbReference type="GO" id="GO:0003676">
    <property type="term" value="F:nucleic acid binding"/>
    <property type="evidence" value="ECO:0007669"/>
    <property type="project" value="InterPro"/>
</dbReference>
<keyword evidence="1" id="KW-0863">Zinc-finger</keyword>
<accession>A0AB40B1S7</accession>
<keyword evidence="1" id="KW-0479">Metal-binding</keyword>
<dbReference type="Gene3D" id="4.10.60.10">
    <property type="entry name" value="Zinc finger, CCHC-type"/>
    <property type="match status" value="1"/>
</dbReference>